<evidence type="ECO:0000256" key="13">
    <source>
        <dbReference type="ARBA" id="ARBA00049723"/>
    </source>
</evidence>
<comment type="cofactor">
    <cofactor evidence="1">
        <name>FAD</name>
        <dbReference type="ChEBI" id="CHEBI:57692"/>
    </cofactor>
</comment>
<evidence type="ECO:0000256" key="6">
    <source>
        <dbReference type="ARBA" id="ARBA00023002"/>
    </source>
</evidence>
<dbReference type="PANTHER" id="PTHR47470:SF1">
    <property type="entry name" value="FAD-DEPENDENT OXIDOREDUCTASE 2 FAD BINDING DOMAIN-CONTAINING PROTEIN"/>
    <property type="match status" value="1"/>
</dbReference>
<feature type="domain" description="Glucose-methanol-choline oxidoreductase N-terminal" evidence="16">
    <location>
        <begin position="120"/>
        <end position="328"/>
    </location>
</feature>
<evidence type="ECO:0000256" key="14">
    <source>
        <dbReference type="ARBA" id="ARBA00049744"/>
    </source>
</evidence>
<feature type="domain" description="Glucose-methanol-choline oxidoreductase C-terminal" evidence="17">
    <location>
        <begin position="459"/>
        <end position="515"/>
    </location>
</feature>
<evidence type="ECO:0000256" key="4">
    <source>
        <dbReference type="ARBA" id="ARBA00022630"/>
    </source>
</evidence>
<keyword evidence="6" id="KW-0560">Oxidoreductase</keyword>
<dbReference type="InterPro" id="IPR006311">
    <property type="entry name" value="TAT_signal"/>
</dbReference>
<dbReference type="EC" id="1.1.3.6" evidence="13"/>
<dbReference type="SUPFAM" id="SSF54373">
    <property type="entry name" value="FAD-linked reductases, C-terminal domain"/>
    <property type="match status" value="1"/>
</dbReference>
<dbReference type="RefSeq" id="WP_072737111.1">
    <property type="nucleotide sequence ID" value="NZ_CP048813.1"/>
</dbReference>
<gene>
    <name evidence="18" type="ORF">SAMN05444695_104178</name>
</gene>
<evidence type="ECO:0000256" key="8">
    <source>
        <dbReference type="ARBA" id="ARBA00023166"/>
    </source>
</evidence>
<dbReference type="SUPFAM" id="SSF51905">
    <property type="entry name" value="FAD/NAD(P)-binding domain"/>
    <property type="match status" value="1"/>
</dbReference>
<protein>
    <recommendedName>
        <fullName evidence="14">Cholesterol oxidase</fullName>
        <ecNumber evidence="13">1.1.3.6</ecNumber>
        <ecNumber evidence="11">5.3.3.1</ecNumber>
    </recommendedName>
    <alternativeName>
        <fullName evidence="15">Cholesterol isomerase</fullName>
    </alternativeName>
</protein>
<dbReference type="Proteomes" id="UP000183263">
    <property type="component" value="Unassembled WGS sequence"/>
</dbReference>
<keyword evidence="7" id="KW-0443">Lipid metabolism</keyword>
<dbReference type="AlphaFoldDB" id="A0A1G8GRC9"/>
<evidence type="ECO:0000256" key="3">
    <source>
        <dbReference type="ARBA" id="ARBA00022548"/>
    </source>
</evidence>
<dbReference type="Pfam" id="PF13450">
    <property type="entry name" value="NAD_binding_8"/>
    <property type="match status" value="1"/>
</dbReference>
<dbReference type="Gene3D" id="3.50.50.60">
    <property type="entry name" value="FAD/NAD(P)-binding domain"/>
    <property type="match status" value="1"/>
</dbReference>
<evidence type="ECO:0000256" key="15">
    <source>
        <dbReference type="ARBA" id="ARBA00049778"/>
    </source>
</evidence>
<keyword evidence="4" id="KW-0285">Flavoprotein</keyword>
<keyword evidence="3" id="KW-0153">Cholesterol metabolism</keyword>
<dbReference type="GO" id="GO:0050660">
    <property type="term" value="F:flavin adenine dinucleotide binding"/>
    <property type="evidence" value="ECO:0007669"/>
    <property type="project" value="InterPro"/>
</dbReference>
<dbReference type="InterPro" id="IPR036188">
    <property type="entry name" value="FAD/NAD-bd_sf"/>
</dbReference>
<dbReference type="InterPro" id="IPR052542">
    <property type="entry name" value="Cholesterol_Oxidase"/>
</dbReference>
<dbReference type="Pfam" id="PF05199">
    <property type="entry name" value="GMC_oxred_C"/>
    <property type="match status" value="1"/>
</dbReference>
<dbReference type="InterPro" id="IPR007867">
    <property type="entry name" value="GMC_OxRtase_C"/>
</dbReference>
<reference evidence="18 19" key="1">
    <citation type="submission" date="2016-10" db="EMBL/GenBank/DDBJ databases">
        <authorList>
            <person name="de Groot N.N."/>
        </authorList>
    </citation>
    <scope>NUCLEOTIDE SEQUENCE [LARGE SCALE GENOMIC DNA]</scope>
    <source>
        <strain evidence="18 19">DSM 44892</strain>
    </source>
</reference>
<evidence type="ECO:0000256" key="7">
    <source>
        <dbReference type="ARBA" id="ARBA00023098"/>
    </source>
</evidence>
<keyword evidence="8" id="KW-1207">Sterol metabolism</keyword>
<dbReference type="GO" id="GO:0004769">
    <property type="term" value="F:steroid Delta-isomerase activity"/>
    <property type="evidence" value="ECO:0007669"/>
    <property type="project" value="UniProtKB-EC"/>
</dbReference>
<proteinExistence type="inferred from homology"/>
<evidence type="ECO:0000256" key="5">
    <source>
        <dbReference type="ARBA" id="ARBA00022827"/>
    </source>
</evidence>
<dbReference type="EMBL" id="FNDN01000004">
    <property type="protein sequence ID" value="SDH96850.1"/>
    <property type="molecule type" value="Genomic_DNA"/>
</dbReference>
<keyword evidence="9" id="KW-0753">Steroid metabolism</keyword>
<evidence type="ECO:0000256" key="12">
    <source>
        <dbReference type="ARBA" id="ARBA00049645"/>
    </source>
</evidence>
<accession>A0A1G8GRC9</accession>
<evidence type="ECO:0000256" key="2">
    <source>
        <dbReference type="ARBA" id="ARBA00010790"/>
    </source>
</evidence>
<evidence type="ECO:0000313" key="19">
    <source>
        <dbReference type="Proteomes" id="UP000183263"/>
    </source>
</evidence>
<dbReference type="InterPro" id="IPR000172">
    <property type="entry name" value="GMC_OxRdtase_N"/>
</dbReference>
<dbReference type="OrthoDB" id="3587784at2"/>
<evidence type="ECO:0000256" key="1">
    <source>
        <dbReference type="ARBA" id="ARBA00001974"/>
    </source>
</evidence>
<dbReference type="GO" id="GO:0016995">
    <property type="term" value="F:cholesterol oxidase activity"/>
    <property type="evidence" value="ECO:0007669"/>
    <property type="project" value="UniProtKB-EC"/>
</dbReference>
<sequence length="531" mass="56487">MRSITRRTFLTSTVAAGIGLAGASSAAAATGIGARVRGIPTSREEHRVVIVGSGFGGGVAALRLAQAGVQTLVLERGRRWPTGPNSDTFPTPTNLDKRALWYRSSPELFGRPVAFDPYVGLVEAVTGENMTALCTSGVGGGSLVYQGMTLQPAEEVFYEWFPSDIDWAAMNEIHYPTVARMLRLAVAPDELVDSPDYRAPRVFAENVRRAGLPLAKIPMPIDWNYALAELRGEMKPSYTNGDGALGVNNGGKHSIDVTYIAEAEATGRAEVRTLHEVTDIERAGDGRWNVHVDRIDTGGNVLEKIVVTTPTLVMAAGSINTTKLLVRASATGLVPDLPDDLGMHWGTNADRIYLWTDPGADFGVSQGGPVVYGSLNWDTPAQAHTVIQASLPSLSVDTHSTVLVGYGVSNDRGRFRFDSRSGQAVLEWPRGGDDWILRTAIAPTAERIAGPSGMLTDTNAIVNSTWHPLGGANIGKVCDLSGRVLGQRGLYVLDGALMPGTAAACNPSMTIAALAEYALADIVSRDIGRII</sequence>
<organism evidence="18 19">
    <name type="scientific">Rhodococcus triatomae</name>
    <dbReference type="NCBI Taxonomy" id="300028"/>
    <lineage>
        <taxon>Bacteria</taxon>
        <taxon>Bacillati</taxon>
        <taxon>Actinomycetota</taxon>
        <taxon>Actinomycetes</taxon>
        <taxon>Mycobacteriales</taxon>
        <taxon>Nocardiaceae</taxon>
        <taxon>Rhodococcus</taxon>
    </lineage>
</organism>
<evidence type="ECO:0000259" key="17">
    <source>
        <dbReference type="Pfam" id="PF05199"/>
    </source>
</evidence>
<comment type="similarity">
    <text evidence="2">Belongs to the GMC oxidoreductase family.</text>
</comment>
<dbReference type="Pfam" id="PF00732">
    <property type="entry name" value="GMC_oxred_N"/>
    <property type="match status" value="1"/>
</dbReference>
<name>A0A1G8GRC9_9NOCA</name>
<evidence type="ECO:0000259" key="16">
    <source>
        <dbReference type="Pfam" id="PF00732"/>
    </source>
</evidence>
<keyword evidence="5" id="KW-0274">FAD</keyword>
<comment type="pathway">
    <text evidence="12">Steroid metabolism; cholesterol degradation.</text>
</comment>
<evidence type="ECO:0000256" key="11">
    <source>
        <dbReference type="ARBA" id="ARBA00038856"/>
    </source>
</evidence>
<evidence type="ECO:0000313" key="18">
    <source>
        <dbReference type="EMBL" id="SDH96850.1"/>
    </source>
</evidence>
<dbReference type="Gene3D" id="3.30.410.10">
    <property type="entry name" value="Cholesterol Oxidase, domain 2"/>
    <property type="match status" value="1"/>
</dbReference>
<dbReference type="PANTHER" id="PTHR47470">
    <property type="entry name" value="CHOLESTEROL OXIDASE"/>
    <property type="match status" value="1"/>
</dbReference>
<keyword evidence="10" id="KW-0413">Isomerase</keyword>
<dbReference type="GO" id="GO:0008203">
    <property type="term" value="P:cholesterol metabolic process"/>
    <property type="evidence" value="ECO:0007669"/>
    <property type="project" value="UniProtKB-KW"/>
</dbReference>
<keyword evidence="19" id="KW-1185">Reference proteome</keyword>
<evidence type="ECO:0000256" key="9">
    <source>
        <dbReference type="ARBA" id="ARBA00023221"/>
    </source>
</evidence>
<dbReference type="PROSITE" id="PS51318">
    <property type="entry name" value="TAT"/>
    <property type="match status" value="1"/>
</dbReference>
<evidence type="ECO:0000256" key="10">
    <source>
        <dbReference type="ARBA" id="ARBA00023235"/>
    </source>
</evidence>
<dbReference type="EC" id="5.3.3.1" evidence="11"/>